<feature type="compositionally biased region" description="Low complexity" evidence="1">
    <location>
        <begin position="70"/>
        <end position="79"/>
    </location>
</feature>
<name>A0A430M4F9_9HYPO</name>
<protein>
    <submittedName>
        <fullName evidence="2">Uncharacterized protein</fullName>
    </submittedName>
</protein>
<dbReference type="AlphaFoldDB" id="A0A430M4F9"/>
<comment type="caution">
    <text evidence="2">The sequence shown here is derived from an EMBL/GenBank/DDBJ whole genome shotgun (WGS) entry which is preliminary data.</text>
</comment>
<accession>A0A430M4F9</accession>
<sequence>MSSLGSYSRRKSPPPRSRDPSLPSWYYRILEYPDHTVCYEDFDEDISEVSESDSEPKHSDTCQCGCIPYESGSECGSNEEGWETDSDCDEDESKDYSKLDRMGCSDDDERAETRSNPGPEYDYYYELKKQREERKQQIKQEKKDGEPTSKEETRQIEQKREKQVKKAYQRVKNRRGYRDNLTLRGKRFWLGSLDHWQYAYLGFTVQFMTKFVDFDDYLDVDGWPMRPPPGQQLELRGHVGMHEKSACYFGGPDPPARPGLKDFVFQSGEHSLTFQFIDNHHLIMKLPREVVFGCHPRKMPPNTPSILTFYGIEDGWGGKKSS</sequence>
<dbReference type="Proteomes" id="UP000287124">
    <property type="component" value="Unassembled WGS sequence"/>
</dbReference>
<feature type="region of interest" description="Disordered" evidence="1">
    <location>
        <begin position="1"/>
        <end position="24"/>
    </location>
</feature>
<organism evidence="2 3">
    <name type="scientific">Fusarium euwallaceae</name>
    <dbReference type="NCBI Taxonomy" id="1147111"/>
    <lineage>
        <taxon>Eukaryota</taxon>
        <taxon>Fungi</taxon>
        <taxon>Dikarya</taxon>
        <taxon>Ascomycota</taxon>
        <taxon>Pezizomycotina</taxon>
        <taxon>Sordariomycetes</taxon>
        <taxon>Hypocreomycetidae</taxon>
        <taxon>Hypocreales</taxon>
        <taxon>Nectriaceae</taxon>
        <taxon>Fusarium</taxon>
        <taxon>Fusarium solani species complex</taxon>
    </lineage>
</organism>
<evidence type="ECO:0000313" key="3">
    <source>
        <dbReference type="Proteomes" id="UP000287124"/>
    </source>
</evidence>
<gene>
    <name evidence="2" type="ORF">BHE90_002728</name>
</gene>
<feature type="region of interest" description="Disordered" evidence="1">
    <location>
        <begin position="134"/>
        <end position="164"/>
    </location>
</feature>
<reference evidence="2 3" key="1">
    <citation type="submission" date="2017-06" db="EMBL/GenBank/DDBJ databases">
        <title>Comparative genomic analysis of Ambrosia Fusariam Clade fungi.</title>
        <authorList>
            <person name="Stajich J.E."/>
            <person name="Carrillo J."/>
            <person name="Kijimoto T."/>
            <person name="Eskalen A."/>
            <person name="O'Donnell K."/>
            <person name="Kasson M."/>
        </authorList>
    </citation>
    <scope>NUCLEOTIDE SEQUENCE [LARGE SCALE GENOMIC DNA]</scope>
    <source>
        <strain evidence="2 3">UCR1854</strain>
    </source>
</reference>
<feature type="compositionally biased region" description="Acidic residues" evidence="1">
    <location>
        <begin position="80"/>
        <end position="93"/>
    </location>
</feature>
<evidence type="ECO:0000256" key="1">
    <source>
        <dbReference type="SAM" id="MobiDB-lite"/>
    </source>
</evidence>
<keyword evidence="3" id="KW-1185">Reference proteome</keyword>
<feature type="compositionally biased region" description="Basic and acidic residues" evidence="1">
    <location>
        <begin position="94"/>
        <end position="104"/>
    </location>
</feature>
<dbReference type="EMBL" id="MIKF01000023">
    <property type="protein sequence ID" value="RTE82781.1"/>
    <property type="molecule type" value="Genomic_DNA"/>
</dbReference>
<proteinExistence type="predicted"/>
<feature type="compositionally biased region" description="Acidic residues" evidence="1">
    <location>
        <begin position="43"/>
        <end position="53"/>
    </location>
</feature>
<feature type="compositionally biased region" description="Basic and acidic residues" evidence="1">
    <location>
        <begin position="134"/>
        <end position="161"/>
    </location>
</feature>
<evidence type="ECO:0000313" key="2">
    <source>
        <dbReference type="EMBL" id="RTE82781.1"/>
    </source>
</evidence>
<feature type="region of interest" description="Disordered" evidence="1">
    <location>
        <begin position="43"/>
        <end position="122"/>
    </location>
</feature>